<dbReference type="AlphaFoldDB" id="A0AA96ZW60"/>
<keyword evidence="1" id="KW-0812">Transmembrane</keyword>
<sequence>MIQIQKIIPIFLVLAFLLALTGPASAHNVIIFPADNQPDSINVTAGNFYFNAGDSTNLYLYIIHSPEAGFAEIGPNFKINMTLIAPDGTITSVDAVRSAGNVSYDVGNNTTMTANWYMGNVTLDQEGVYYVMGAQRGYDENGTLTRERFSFSPLFVGNKTTGWDNLEKYGQTAGANVMVVPTASPKDISVNDSLAFKVVGDLNWFLNEKEDPVPVKSPFPIFAEAYAQPSKVAAGTTGTEIAAHVDANMTHAFTFDMGEAWAIVAVNQEEGEDRDNFQSVFVLPVSAEAADEKEAPGIGFLGIVACVGLAGLMFMRRKQ</sequence>
<dbReference type="Proteomes" id="UP001304970">
    <property type="component" value="Chromosome"/>
</dbReference>
<reference evidence="2 3" key="1">
    <citation type="submission" date="2023-07" db="EMBL/GenBank/DDBJ databases">
        <title>Closed genome sequence of Methanosarcinaceae archaeon Am2.</title>
        <authorList>
            <person name="Poehlein A."/>
            <person name="Protasov E."/>
            <person name="Platt K."/>
            <person name="Reeh H."/>
            <person name="Daniel R."/>
            <person name="Brune A."/>
        </authorList>
    </citation>
    <scope>NUCLEOTIDE SEQUENCE [LARGE SCALE GENOMIC DNA]</scope>
    <source>
        <strain evidence="2 3">Am2</strain>
    </source>
</reference>
<accession>A0AA96ZW60</accession>
<name>A0AA96ZW60_9EURY</name>
<evidence type="ECO:0000313" key="3">
    <source>
        <dbReference type="Proteomes" id="UP001304970"/>
    </source>
</evidence>
<dbReference type="RefSeq" id="WP_338097442.1">
    <property type="nucleotide sequence ID" value="NZ_CP131061.1"/>
</dbReference>
<dbReference type="EMBL" id="CP131061">
    <property type="protein sequence ID" value="WNY27469.1"/>
    <property type="molecule type" value="Genomic_DNA"/>
</dbReference>
<evidence type="ECO:0000256" key="1">
    <source>
        <dbReference type="SAM" id="Phobius"/>
    </source>
</evidence>
<keyword evidence="1" id="KW-0472">Membrane</keyword>
<gene>
    <name evidence="2" type="ORF">MsAm2_12660</name>
</gene>
<protein>
    <recommendedName>
        <fullName evidence="4">DUF4198 domain-containing protein</fullName>
    </recommendedName>
</protein>
<organism evidence="2 3">
    <name type="scientific">Methanolapillus ohkumae</name>
    <dbReference type="NCBI Taxonomy" id="3028298"/>
    <lineage>
        <taxon>Archaea</taxon>
        <taxon>Methanobacteriati</taxon>
        <taxon>Methanobacteriota</taxon>
        <taxon>Stenosarchaea group</taxon>
        <taxon>Methanomicrobia</taxon>
        <taxon>Methanosarcinales</taxon>
        <taxon>Methanosarcinaceae</taxon>
        <taxon>Methanolapillus</taxon>
    </lineage>
</organism>
<proteinExistence type="predicted"/>
<evidence type="ECO:0008006" key="4">
    <source>
        <dbReference type="Google" id="ProtNLM"/>
    </source>
</evidence>
<feature type="transmembrane region" description="Helical" evidence="1">
    <location>
        <begin position="295"/>
        <end position="315"/>
    </location>
</feature>
<evidence type="ECO:0000313" key="2">
    <source>
        <dbReference type="EMBL" id="WNY27469.1"/>
    </source>
</evidence>
<keyword evidence="3" id="KW-1185">Reference proteome</keyword>
<keyword evidence="1" id="KW-1133">Transmembrane helix</keyword>
<dbReference type="GeneID" id="89228693"/>